<dbReference type="EMBL" id="BPLR01001281">
    <property type="protein sequence ID" value="GIZ01310.1"/>
    <property type="molecule type" value="Genomic_DNA"/>
</dbReference>
<accession>A0AAV4Y4C4</accession>
<evidence type="ECO:0000313" key="2">
    <source>
        <dbReference type="Proteomes" id="UP001054945"/>
    </source>
</evidence>
<keyword evidence="2" id="KW-1185">Reference proteome</keyword>
<dbReference type="Proteomes" id="UP001054945">
    <property type="component" value="Unassembled WGS sequence"/>
</dbReference>
<proteinExistence type="predicted"/>
<sequence>MERIQRAEEAKEAKLSDLMNSIVPKLVNLALTKIAISMYQIPEIKNHEINSGKLYMRLDKEWEYRVRRKLNTLNMPPNLKTVVVQLIRPLSMEINHWMNDFRRNDFSNTRSVHCELLFLENKQYLILILQLLGK</sequence>
<dbReference type="AlphaFoldDB" id="A0AAV4Y4C4"/>
<comment type="caution">
    <text evidence="1">The sequence shown here is derived from an EMBL/GenBank/DDBJ whole genome shotgun (WGS) entry which is preliminary data.</text>
</comment>
<reference evidence="1 2" key="1">
    <citation type="submission" date="2021-06" db="EMBL/GenBank/DDBJ databases">
        <title>Caerostris extrusa draft genome.</title>
        <authorList>
            <person name="Kono N."/>
            <person name="Arakawa K."/>
        </authorList>
    </citation>
    <scope>NUCLEOTIDE SEQUENCE [LARGE SCALE GENOMIC DNA]</scope>
</reference>
<name>A0AAV4Y4C4_CAEEX</name>
<evidence type="ECO:0000313" key="1">
    <source>
        <dbReference type="EMBL" id="GIZ01310.1"/>
    </source>
</evidence>
<gene>
    <name evidence="1" type="ORF">CEXT_434221</name>
</gene>
<protein>
    <submittedName>
        <fullName evidence="1">Uncharacterized protein</fullName>
    </submittedName>
</protein>
<organism evidence="1 2">
    <name type="scientific">Caerostris extrusa</name>
    <name type="common">Bark spider</name>
    <name type="synonym">Caerostris bankana</name>
    <dbReference type="NCBI Taxonomy" id="172846"/>
    <lineage>
        <taxon>Eukaryota</taxon>
        <taxon>Metazoa</taxon>
        <taxon>Ecdysozoa</taxon>
        <taxon>Arthropoda</taxon>
        <taxon>Chelicerata</taxon>
        <taxon>Arachnida</taxon>
        <taxon>Araneae</taxon>
        <taxon>Araneomorphae</taxon>
        <taxon>Entelegynae</taxon>
        <taxon>Araneoidea</taxon>
        <taxon>Araneidae</taxon>
        <taxon>Caerostris</taxon>
    </lineage>
</organism>